<keyword evidence="2" id="KW-0012">Acyltransferase</keyword>
<proteinExistence type="predicted"/>
<dbReference type="Gene3D" id="3.30.559.10">
    <property type="entry name" value="Chloramphenicol acetyltransferase-like domain"/>
    <property type="match status" value="1"/>
</dbReference>
<evidence type="ECO:0000313" key="3">
    <source>
        <dbReference type="EMBL" id="KAE8727397.1"/>
    </source>
</evidence>
<reference evidence="3" key="1">
    <citation type="submission" date="2019-09" db="EMBL/GenBank/DDBJ databases">
        <title>Draft genome information of white flower Hibiscus syriacus.</title>
        <authorList>
            <person name="Kim Y.-M."/>
        </authorList>
    </citation>
    <scope>NUCLEOTIDE SEQUENCE [LARGE SCALE GENOMIC DNA]</scope>
    <source>
        <strain evidence="3">YM2019G1</strain>
    </source>
</reference>
<protein>
    <submittedName>
        <fullName evidence="3">HXXXD-type acyl-transferase family protein, putative isoform 2</fullName>
    </submittedName>
</protein>
<dbReference type="InterPro" id="IPR023213">
    <property type="entry name" value="CAT-like_dom_sf"/>
</dbReference>
<dbReference type="Proteomes" id="UP000436088">
    <property type="component" value="Unassembled WGS sequence"/>
</dbReference>
<dbReference type="Pfam" id="PF02458">
    <property type="entry name" value="Transferase"/>
    <property type="match status" value="1"/>
</dbReference>
<comment type="caution">
    <text evidence="3">The sequence shown here is derived from an EMBL/GenBank/DDBJ whole genome shotgun (WGS) entry which is preliminary data.</text>
</comment>
<gene>
    <name evidence="3" type="ORF">F3Y22_tig00005465pilonHSYRG00174</name>
</gene>
<dbReference type="InterPro" id="IPR051504">
    <property type="entry name" value="Plant_metabolite_acyltrans"/>
</dbReference>
<name>A0A6A3CFC8_HIBSY</name>
<evidence type="ECO:0000256" key="1">
    <source>
        <dbReference type="ARBA" id="ARBA00022679"/>
    </source>
</evidence>
<evidence type="ECO:0000313" key="4">
    <source>
        <dbReference type="Proteomes" id="UP000436088"/>
    </source>
</evidence>
<keyword evidence="1" id="KW-0808">Transferase</keyword>
<evidence type="ECO:0000256" key="2">
    <source>
        <dbReference type="ARBA" id="ARBA00023315"/>
    </source>
</evidence>
<dbReference type="AlphaFoldDB" id="A0A6A3CFC8"/>
<dbReference type="GO" id="GO:0016747">
    <property type="term" value="F:acyltransferase activity, transferring groups other than amino-acyl groups"/>
    <property type="evidence" value="ECO:0007669"/>
    <property type="project" value="UniProtKB-ARBA"/>
</dbReference>
<keyword evidence="4" id="KW-1185">Reference proteome</keyword>
<organism evidence="3 4">
    <name type="scientific">Hibiscus syriacus</name>
    <name type="common">Rose of Sharon</name>
    <dbReference type="NCBI Taxonomy" id="106335"/>
    <lineage>
        <taxon>Eukaryota</taxon>
        <taxon>Viridiplantae</taxon>
        <taxon>Streptophyta</taxon>
        <taxon>Embryophyta</taxon>
        <taxon>Tracheophyta</taxon>
        <taxon>Spermatophyta</taxon>
        <taxon>Magnoliopsida</taxon>
        <taxon>eudicotyledons</taxon>
        <taxon>Gunneridae</taxon>
        <taxon>Pentapetalae</taxon>
        <taxon>rosids</taxon>
        <taxon>malvids</taxon>
        <taxon>Malvales</taxon>
        <taxon>Malvaceae</taxon>
        <taxon>Malvoideae</taxon>
        <taxon>Hibiscus</taxon>
    </lineage>
</organism>
<dbReference type="EMBL" id="VEPZ02000308">
    <property type="protein sequence ID" value="KAE8727397.1"/>
    <property type="molecule type" value="Genomic_DNA"/>
</dbReference>
<dbReference type="SUPFAM" id="SSF52777">
    <property type="entry name" value="CoA-dependent acyltransferases"/>
    <property type="match status" value="1"/>
</dbReference>
<sequence length="286" mass="32147">MHFVRSWTSVYRSGGDLTDLENSRPFINKDVIKDPDGLESVRLKDYWRWVSSCGENSAPSQDITAGKVRATFVLSRAHAQRLKHLVTAVDTEQHHISTFVVTCAIIWVCLVKSKECVANNSSLDDDDDKFYCFLFPYDCRNRLEFPVPTAYFGNCLQPCIVDVKKSELLGEDGIILAAKAIGKTIKETEKRDLRGAEDRISTVIERFITGRLTPVAGSPKLQVYDTDFGWGRPRKVELTHIDYDGAISMTECRDGQGGIEVGVALNKNQMDEFVTVFEQNLKQLGV</sequence>
<accession>A0A6A3CFC8</accession>
<dbReference type="PANTHER" id="PTHR31625">
    <property type="match status" value="1"/>
</dbReference>